<protein>
    <submittedName>
        <fullName evidence="2">Uncharacterized protein</fullName>
    </submittedName>
</protein>
<dbReference type="Proteomes" id="UP001601992">
    <property type="component" value="Unassembled WGS sequence"/>
</dbReference>
<evidence type="ECO:0000256" key="1">
    <source>
        <dbReference type="SAM" id="MobiDB-lite"/>
    </source>
</evidence>
<feature type="region of interest" description="Disordered" evidence="1">
    <location>
        <begin position="77"/>
        <end position="103"/>
    </location>
</feature>
<feature type="compositionally biased region" description="Basic and acidic residues" evidence="1">
    <location>
        <begin position="83"/>
        <end position="103"/>
    </location>
</feature>
<gene>
    <name evidence="2" type="ORF">ACFYXQ_10550</name>
</gene>
<reference evidence="2 3" key="1">
    <citation type="submission" date="2024-10" db="EMBL/GenBank/DDBJ databases">
        <title>The Natural Products Discovery Center: Release of the First 8490 Sequenced Strains for Exploring Actinobacteria Biosynthetic Diversity.</title>
        <authorList>
            <person name="Kalkreuter E."/>
            <person name="Kautsar S.A."/>
            <person name="Yang D."/>
            <person name="Bader C.D."/>
            <person name="Teijaro C.N."/>
            <person name="Fluegel L."/>
            <person name="Davis C.M."/>
            <person name="Simpson J.R."/>
            <person name="Lauterbach L."/>
            <person name="Steele A.D."/>
            <person name="Gui C."/>
            <person name="Meng S."/>
            <person name="Li G."/>
            <person name="Viehrig K."/>
            <person name="Ye F."/>
            <person name="Su P."/>
            <person name="Kiefer A.F."/>
            <person name="Nichols A."/>
            <person name="Cepeda A.J."/>
            <person name="Yan W."/>
            <person name="Fan B."/>
            <person name="Jiang Y."/>
            <person name="Adhikari A."/>
            <person name="Zheng C.-J."/>
            <person name="Schuster L."/>
            <person name="Cowan T.M."/>
            <person name="Smanski M.J."/>
            <person name="Chevrette M.G."/>
            <person name="De Carvalho L.P.S."/>
            <person name="Shen B."/>
        </authorList>
    </citation>
    <scope>NUCLEOTIDE SEQUENCE [LARGE SCALE GENOMIC DNA]</scope>
    <source>
        <strain evidence="2 3">NPDC002593</strain>
    </source>
</reference>
<dbReference type="RefSeq" id="WP_387403339.1">
    <property type="nucleotide sequence ID" value="NZ_JBIAQY010000003.1"/>
</dbReference>
<evidence type="ECO:0000313" key="3">
    <source>
        <dbReference type="Proteomes" id="UP001601992"/>
    </source>
</evidence>
<sequence>MYFDVRSGPVRHRVGRTNVQVIADIDRDLGLSECARRDLMATSSKLRFPPLRIILVTLRHGSRDKLTEVLPSGGAGTLALVDGPHEAAEPGRTRERPNRICEA</sequence>
<comment type="caution">
    <text evidence="2">The sequence shown here is derived from an EMBL/GenBank/DDBJ whole genome shotgun (WGS) entry which is preliminary data.</text>
</comment>
<accession>A0ABW6RXI0</accession>
<dbReference type="EMBL" id="JBIAQY010000003">
    <property type="protein sequence ID" value="MFF3568199.1"/>
    <property type="molecule type" value="Genomic_DNA"/>
</dbReference>
<proteinExistence type="predicted"/>
<name>A0ABW6RXI0_9NOCA</name>
<organism evidence="2 3">
    <name type="scientific">Nocardia jiangxiensis</name>
    <dbReference type="NCBI Taxonomy" id="282685"/>
    <lineage>
        <taxon>Bacteria</taxon>
        <taxon>Bacillati</taxon>
        <taxon>Actinomycetota</taxon>
        <taxon>Actinomycetes</taxon>
        <taxon>Mycobacteriales</taxon>
        <taxon>Nocardiaceae</taxon>
        <taxon>Nocardia</taxon>
    </lineage>
</organism>
<keyword evidence="3" id="KW-1185">Reference proteome</keyword>
<evidence type="ECO:0000313" key="2">
    <source>
        <dbReference type="EMBL" id="MFF3568199.1"/>
    </source>
</evidence>